<feature type="transmembrane region" description="Helical" evidence="1">
    <location>
        <begin position="299"/>
        <end position="319"/>
    </location>
</feature>
<feature type="transmembrane region" description="Helical" evidence="1">
    <location>
        <begin position="134"/>
        <end position="154"/>
    </location>
</feature>
<gene>
    <name evidence="3" type="ORF">C0Z16_33320</name>
    <name evidence="2" type="ORF">LMG27174_06517</name>
</gene>
<dbReference type="OrthoDB" id="7728002at2"/>
<feature type="transmembrane region" description="Helical" evidence="1">
    <location>
        <begin position="244"/>
        <end position="262"/>
    </location>
</feature>
<evidence type="ECO:0000313" key="4">
    <source>
        <dbReference type="Proteomes" id="UP000235659"/>
    </source>
</evidence>
<dbReference type="Proteomes" id="UP000235659">
    <property type="component" value="Unassembled WGS sequence"/>
</dbReference>
<name>A0A2N7VXR5_9BURK</name>
<feature type="transmembrane region" description="Helical" evidence="1">
    <location>
        <begin position="166"/>
        <end position="191"/>
    </location>
</feature>
<evidence type="ECO:0008006" key="6">
    <source>
        <dbReference type="Google" id="ProtNLM"/>
    </source>
</evidence>
<feature type="transmembrane region" description="Helical" evidence="1">
    <location>
        <begin position="268"/>
        <end position="287"/>
    </location>
</feature>
<accession>A0A2N7VXR5</accession>
<reference evidence="3 4" key="1">
    <citation type="submission" date="2018-01" db="EMBL/GenBank/DDBJ databases">
        <title>Whole genome analyses suggest that Burkholderia sensu lato contains two further novel genera in the rhizoxinica-symbiotica group Mycetohabitans gen. nov., and Trinickia gen. nov.: implications for the evolution of diazotrophy and nodulation in the Burkholderiaceae.</title>
        <authorList>
            <person name="Estrada-de los Santos P."/>
            <person name="Palmer M."/>
            <person name="Chavez-Ramirez B."/>
            <person name="Beukes C."/>
            <person name="Steenkamp E.T."/>
            <person name="Hirsch A.M."/>
            <person name="Manyaka P."/>
            <person name="Maluk M."/>
            <person name="Lafos M."/>
            <person name="Crook M."/>
            <person name="Gross E."/>
            <person name="Simon M.F."/>
            <person name="Bueno dos Reis Junior F."/>
            <person name="Poole P.S."/>
            <person name="Venter S.N."/>
            <person name="James E.K."/>
        </authorList>
    </citation>
    <scope>NUCLEOTIDE SEQUENCE [LARGE SCALE GENOMIC DNA]</scope>
    <source>
        <strain evidence="3 4">WSM 3937</strain>
    </source>
</reference>
<feature type="transmembrane region" description="Helical" evidence="1">
    <location>
        <begin position="203"/>
        <end position="224"/>
    </location>
</feature>
<keyword evidence="1" id="KW-0472">Membrane</keyword>
<feature type="transmembrane region" description="Helical" evidence="1">
    <location>
        <begin position="356"/>
        <end position="375"/>
    </location>
</feature>
<dbReference type="Proteomes" id="UP000494205">
    <property type="component" value="Unassembled WGS sequence"/>
</dbReference>
<protein>
    <recommendedName>
        <fullName evidence="6">Glycosyltransferase RgtA/B/C/D-like domain-containing protein</fullName>
    </recommendedName>
</protein>
<feature type="transmembrane region" description="Helical" evidence="1">
    <location>
        <begin position="76"/>
        <end position="98"/>
    </location>
</feature>
<evidence type="ECO:0000256" key="1">
    <source>
        <dbReference type="SAM" id="Phobius"/>
    </source>
</evidence>
<evidence type="ECO:0000313" key="3">
    <source>
        <dbReference type="EMBL" id="PMS21930.1"/>
    </source>
</evidence>
<dbReference type="EMBL" id="CADIJZ010000039">
    <property type="protein sequence ID" value="CAB3739039.1"/>
    <property type="molecule type" value="Genomic_DNA"/>
</dbReference>
<proteinExistence type="predicted"/>
<keyword evidence="4" id="KW-1185">Reference proteome</keyword>
<dbReference type="AlphaFoldDB" id="A0A2N7VXR5"/>
<feature type="transmembrane region" description="Helical" evidence="1">
    <location>
        <begin position="110"/>
        <end position="128"/>
    </location>
</feature>
<keyword evidence="1" id="KW-1133">Transmembrane helix</keyword>
<keyword evidence="1" id="KW-0812">Transmembrane</keyword>
<dbReference type="RefSeq" id="WP_102636265.1">
    <property type="nucleotide sequence ID" value="NZ_CADIJZ010000039.1"/>
</dbReference>
<evidence type="ECO:0000313" key="2">
    <source>
        <dbReference type="EMBL" id="CAB3739039.1"/>
    </source>
</evidence>
<reference evidence="2 5" key="2">
    <citation type="submission" date="2020-04" db="EMBL/GenBank/DDBJ databases">
        <authorList>
            <person name="De Canck E."/>
        </authorList>
    </citation>
    <scope>NUCLEOTIDE SEQUENCE [LARGE SCALE GENOMIC DNA]</scope>
    <source>
        <strain evidence="2 5">LMG 27174</strain>
    </source>
</reference>
<feature type="transmembrane region" description="Helical" evidence="1">
    <location>
        <begin position="325"/>
        <end position="344"/>
    </location>
</feature>
<dbReference type="EMBL" id="PNXY01000045">
    <property type="protein sequence ID" value="PMS21930.1"/>
    <property type="molecule type" value="Genomic_DNA"/>
</dbReference>
<evidence type="ECO:0000313" key="5">
    <source>
        <dbReference type="Proteomes" id="UP000494205"/>
    </source>
</evidence>
<sequence length="507" mass="53440">MTRTLRFCVTAIASFAVLVAANAWLRGHGLVAAPVLHDWGEVLLYSGGKGTFRDFTTSYPPLAFTLNILLGVPVRALSPLSALPAPALVASLFGALLVARWDAAFRAAKYGAWSIVLAALLCLHPFFLHSATSGVGAMLLLVALYWLASAYCASYRTGRVTDLMNVALALAFTAFVDPLGALVCVAALPFLTLSVPPALLARSAFNSLLVVLFPLLFVILSFTYENALFEDSSTAFVTDIARHVSLVVGTSEAVGHGVAGLFPALAGFGIAVLTLAAAMPAAIVLTLHRRMAAECAKPFAALCAVALVAIAAVAIIAFMQGSAHISATLTRIATPFVALAAVAVRQWPPHPRRGRTVAAVLLAAIGAGWGMSLTWQTGEDARWLDAATGITVAGAPDGGAASLGRYLAGRSDVLIDAHAHPATLAARGSASGLVVRGDEPFMLAMLTRRIRSRFVAVPYPDQLPTLADDQLTQTFPALYQQGLNGYRLIYDTDGWRVYERRDAQSTN</sequence>
<organism evidence="2 5">
    <name type="scientific">Paraburkholderia rhynchosiae</name>
    <dbReference type="NCBI Taxonomy" id="487049"/>
    <lineage>
        <taxon>Bacteria</taxon>
        <taxon>Pseudomonadati</taxon>
        <taxon>Pseudomonadota</taxon>
        <taxon>Betaproteobacteria</taxon>
        <taxon>Burkholderiales</taxon>
        <taxon>Burkholderiaceae</taxon>
        <taxon>Paraburkholderia</taxon>
    </lineage>
</organism>